<dbReference type="OrthoDB" id="9786134at2"/>
<keyword evidence="2" id="KW-1185">Reference proteome</keyword>
<dbReference type="RefSeq" id="WP_136856014.1">
    <property type="nucleotide sequence ID" value="NZ_SUNH01000008.1"/>
</dbReference>
<dbReference type="EMBL" id="SUNH01000008">
    <property type="protein sequence ID" value="TJZ85577.1"/>
    <property type="molecule type" value="Genomic_DNA"/>
</dbReference>
<dbReference type="AlphaFoldDB" id="A0A4U0QU43"/>
<proteinExistence type="predicted"/>
<evidence type="ECO:0000313" key="1">
    <source>
        <dbReference type="EMBL" id="TJZ85577.1"/>
    </source>
</evidence>
<comment type="caution">
    <text evidence="1">The sequence shown here is derived from an EMBL/GenBank/DDBJ whole genome shotgun (WGS) entry which is preliminary data.</text>
</comment>
<name>A0A4U0QU43_9RHOB</name>
<reference evidence="1 2" key="1">
    <citation type="submission" date="2019-04" db="EMBL/GenBank/DDBJ databases">
        <authorList>
            <person name="Li J."/>
        </authorList>
    </citation>
    <scope>NUCLEOTIDE SEQUENCE [LARGE SCALE GENOMIC DNA]</scope>
    <source>
        <strain evidence="1 2">CCTCC AB2016182</strain>
    </source>
</reference>
<dbReference type="Proteomes" id="UP000306223">
    <property type="component" value="Unassembled WGS sequence"/>
</dbReference>
<protein>
    <submittedName>
        <fullName evidence="1">Uncharacterized protein</fullName>
    </submittedName>
</protein>
<sequence>MTQVVPAYGRNTENVPALGAAGERIAGKHIGSTTPLGHNSFAIKKVLGNGWTNWRRFTVAEQQAEAGGLVSFVLRPEDGSRAVLHRPVQYLTLRFGAAGLPRVKRNHPISS</sequence>
<evidence type="ECO:0000313" key="2">
    <source>
        <dbReference type="Proteomes" id="UP000306223"/>
    </source>
</evidence>
<accession>A0A4U0QU43</accession>
<gene>
    <name evidence="1" type="ORF">FA740_06735</name>
</gene>
<organism evidence="1 2">
    <name type="scientific">Paracoccus hibiscisoli</name>
    <dbReference type="NCBI Taxonomy" id="2023261"/>
    <lineage>
        <taxon>Bacteria</taxon>
        <taxon>Pseudomonadati</taxon>
        <taxon>Pseudomonadota</taxon>
        <taxon>Alphaproteobacteria</taxon>
        <taxon>Rhodobacterales</taxon>
        <taxon>Paracoccaceae</taxon>
        <taxon>Paracoccus</taxon>
    </lineage>
</organism>
<dbReference type="Gene3D" id="2.40.30.10">
    <property type="entry name" value="Translation factors"/>
    <property type="match status" value="1"/>
</dbReference>
<dbReference type="InterPro" id="IPR017938">
    <property type="entry name" value="Riboflavin_synthase-like_b-brl"/>
</dbReference>
<dbReference type="SUPFAM" id="SSF63380">
    <property type="entry name" value="Riboflavin synthase domain-like"/>
    <property type="match status" value="1"/>
</dbReference>